<proteinExistence type="predicted"/>
<dbReference type="Pfam" id="PF19500">
    <property type="entry name" value="DUF6035"/>
    <property type="match status" value="1"/>
</dbReference>
<dbReference type="AlphaFoldDB" id="A0A1N6XGB5"/>
<accession>A0A1N6XGB5</accession>
<organism evidence="2 3">
    <name type="scientific">Marinobacterium stanieri</name>
    <dbReference type="NCBI Taxonomy" id="49186"/>
    <lineage>
        <taxon>Bacteria</taxon>
        <taxon>Pseudomonadati</taxon>
        <taxon>Pseudomonadota</taxon>
        <taxon>Gammaproteobacteria</taxon>
        <taxon>Oceanospirillales</taxon>
        <taxon>Oceanospirillaceae</taxon>
        <taxon>Marinobacterium</taxon>
    </lineage>
</organism>
<protein>
    <recommendedName>
        <fullName evidence="1">DUF6035 domain-containing protein</fullName>
    </recommendedName>
</protein>
<keyword evidence="3" id="KW-1185">Reference proteome</keyword>
<feature type="domain" description="DUF6035" evidence="1">
    <location>
        <begin position="129"/>
        <end position="291"/>
    </location>
</feature>
<evidence type="ECO:0000313" key="2">
    <source>
        <dbReference type="EMBL" id="SIR01310.1"/>
    </source>
</evidence>
<dbReference type="STRING" id="49186.SAMN05421647_1149"/>
<dbReference type="Proteomes" id="UP000186895">
    <property type="component" value="Unassembled WGS sequence"/>
</dbReference>
<evidence type="ECO:0000259" key="1">
    <source>
        <dbReference type="Pfam" id="PF19500"/>
    </source>
</evidence>
<dbReference type="EMBL" id="FTMN01000014">
    <property type="protein sequence ID" value="SIR01310.1"/>
    <property type="molecule type" value="Genomic_DNA"/>
</dbReference>
<dbReference type="InterPro" id="IPR046099">
    <property type="entry name" value="DUF6035"/>
</dbReference>
<name>A0A1N6XGB5_9GAMM</name>
<dbReference type="RefSeq" id="WP_076466205.1">
    <property type="nucleotide sequence ID" value="NZ_FTMN01000014.1"/>
</dbReference>
<evidence type="ECO:0000313" key="3">
    <source>
        <dbReference type="Proteomes" id="UP000186895"/>
    </source>
</evidence>
<sequence>MERQSDYSRFQVQCVDWLTGEEGQYLSVYLEDIGSQSQKELQRLRNDITTVNHHNKLVEQGKLPGPVKSPPLRCSFCLEPLLIRTATNSTDQYPIHDRLREGVSSDCPQRSGTTLPAWLYRAIQHQGIQEGEKHFRLKHLLAQLLTNDPNIDRQSIQIERRLKGFAGLWRKPDVQAWLASASTQVAFEIQVSPELPYAIAARQYFYKLQPSLGILWILHEFSPAHMNQSQKDIQTQNEDHMFALTDTCADESRRQGRLILECWLHRPYRDGNVLKYTWESRLVGLDEISFQEGRAVVDDLKAEEQLILEEIELNKERARKKEQARKAAVAKEVSNIARPEPSLPKPQPAPDSFMKKWQNVAWRISCLLPDMIWPYLIRELDNGYPAYGQSLSVPGIWLRCRGIELSQTQIPPFVLKALRSANQDKPEWDAQSWPWITNEMAKGCNRRWLGPFHNLLNQSGRSDSIARQRNYHTYRAAILDVRQQGIVLNEHEKVLIKSICPELNIPPPRIMATLWNGHTTVGYPVYQVDTPFEGALLAPDFAQEQQSFNLEGIEEMINARITERLDYSRTIPMPMLPWDDPWPKHYVVGGSEQLREKMLEQWWYQLHGIEKELMLI</sequence>
<gene>
    <name evidence="2" type="ORF">SAMN05421647_1149</name>
</gene>
<reference evidence="2 3" key="1">
    <citation type="submission" date="2017-01" db="EMBL/GenBank/DDBJ databases">
        <authorList>
            <person name="Mah S.A."/>
            <person name="Swanson W.J."/>
            <person name="Moy G.W."/>
            <person name="Vacquier V.D."/>
        </authorList>
    </citation>
    <scope>NUCLEOTIDE SEQUENCE [LARGE SCALE GENOMIC DNA]</scope>
    <source>
        <strain evidence="2 3">DSM 7027</strain>
    </source>
</reference>